<reference evidence="1 2" key="1">
    <citation type="submission" date="2024-04" db="EMBL/GenBank/DDBJ databases">
        <title>Tritrichomonas musculus Genome.</title>
        <authorList>
            <person name="Alves-Ferreira E."/>
            <person name="Grigg M."/>
            <person name="Lorenzi H."/>
            <person name="Galac M."/>
        </authorList>
    </citation>
    <scope>NUCLEOTIDE SEQUENCE [LARGE SCALE GENOMIC DNA]</scope>
    <source>
        <strain evidence="1 2">EAF2021</strain>
    </source>
</reference>
<dbReference type="Proteomes" id="UP001470230">
    <property type="component" value="Unassembled WGS sequence"/>
</dbReference>
<organism evidence="1 2">
    <name type="scientific">Tritrichomonas musculus</name>
    <dbReference type="NCBI Taxonomy" id="1915356"/>
    <lineage>
        <taxon>Eukaryota</taxon>
        <taxon>Metamonada</taxon>
        <taxon>Parabasalia</taxon>
        <taxon>Tritrichomonadida</taxon>
        <taxon>Tritrichomonadidae</taxon>
        <taxon>Tritrichomonas</taxon>
    </lineage>
</organism>
<sequence>MHDPIHQPYIHLKSILKGKDFDIVQFPRAFPDKDDAVIQGHWRYLQCSKRCHDKVFESYDLCNELFHKIVKGSLPKELIPRCPKYRAEMIKCVRGFEFLQGPFYHQQYEKNFGN</sequence>
<accession>A0ABR2IQJ0</accession>
<keyword evidence="2" id="KW-1185">Reference proteome</keyword>
<evidence type="ECO:0000313" key="1">
    <source>
        <dbReference type="EMBL" id="KAK8867209.1"/>
    </source>
</evidence>
<name>A0ABR2IQJ0_9EUKA</name>
<dbReference type="EMBL" id="JAPFFF010000015">
    <property type="protein sequence ID" value="KAK8867209.1"/>
    <property type="molecule type" value="Genomic_DNA"/>
</dbReference>
<comment type="caution">
    <text evidence="1">The sequence shown here is derived from an EMBL/GenBank/DDBJ whole genome shotgun (WGS) entry which is preliminary data.</text>
</comment>
<evidence type="ECO:0000313" key="2">
    <source>
        <dbReference type="Proteomes" id="UP001470230"/>
    </source>
</evidence>
<gene>
    <name evidence="1" type="ORF">M9Y10_010186</name>
</gene>
<protein>
    <recommendedName>
        <fullName evidence="3">COX assembly mitochondrial protein</fullName>
    </recommendedName>
</protein>
<evidence type="ECO:0008006" key="3">
    <source>
        <dbReference type="Google" id="ProtNLM"/>
    </source>
</evidence>
<proteinExistence type="predicted"/>